<evidence type="ECO:0000256" key="9">
    <source>
        <dbReference type="ARBA" id="ARBA00044092"/>
    </source>
</evidence>
<keyword evidence="2" id="KW-0808">Transferase</keyword>
<evidence type="ECO:0000256" key="6">
    <source>
        <dbReference type="ARBA" id="ARBA00043698"/>
    </source>
</evidence>
<dbReference type="GO" id="GO:0005524">
    <property type="term" value="F:ATP binding"/>
    <property type="evidence" value="ECO:0007669"/>
    <property type="project" value="UniProtKB-UniRule"/>
</dbReference>
<evidence type="ECO:0000256" key="12">
    <source>
        <dbReference type="PROSITE-ProRule" id="PRU10133"/>
    </source>
</evidence>
<comment type="pathway">
    <text evidence="1">Protein modification; protein neddylation.</text>
</comment>
<dbReference type="EMBL" id="SSOP01000043">
    <property type="protein sequence ID" value="KAB5593205.1"/>
    <property type="molecule type" value="Genomic_DNA"/>
</dbReference>
<dbReference type="FunFam" id="3.10.110.10:FF:000005">
    <property type="entry name" value="NEDD8-conjugating enzyme Ubc12"/>
    <property type="match status" value="1"/>
</dbReference>
<dbReference type="OrthoDB" id="10249039at2759"/>
<feature type="domain" description="UBC core" evidence="14">
    <location>
        <begin position="105"/>
        <end position="254"/>
    </location>
</feature>
<dbReference type="Gene3D" id="3.10.110.10">
    <property type="entry name" value="Ubiquitin Conjugating Enzyme"/>
    <property type="match status" value="1"/>
</dbReference>
<dbReference type="SMART" id="SM00212">
    <property type="entry name" value="UBCc"/>
    <property type="match status" value="1"/>
</dbReference>
<evidence type="ECO:0000256" key="2">
    <source>
        <dbReference type="ARBA" id="ARBA00022679"/>
    </source>
</evidence>
<dbReference type="PROSITE" id="PS00183">
    <property type="entry name" value="UBC_1"/>
    <property type="match status" value="1"/>
</dbReference>
<name>A0A5N5QN50_9AGAM</name>
<comment type="catalytic activity">
    <reaction evidence="6">
        <text>[E1 NEDD8-activating enzyme]-S-[NEDD8 protein]-yl-L-cysteine + [E2 NEDD8-conjugating enzyme]-L-cysteine = [E1 NEDD8-activating enzyme]-L-cysteine + [E2 NEDD8-conjugating enzyme]-S-[NEDD8-protein]-yl-L-cysteine.</text>
        <dbReference type="EC" id="2.3.2.34"/>
    </reaction>
</comment>
<dbReference type="PANTHER" id="PTHR24067">
    <property type="entry name" value="UBIQUITIN-CONJUGATING ENZYME E2"/>
    <property type="match status" value="1"/>
</dbReference>
<comment type="caution">
    <text evidence="15">The sequence shown here is derived from an EMBL/GenBank/DDBJ whole genome shotgun (WGS) entry which is preliminary data.</text>
</comment>
<evidence type="ECO:0000256" key="8">
    <source>
        <dbReference type="ARBA" id="ARBA00044084"/>
    </source>
</evidence>
<evidence type="ECO:0000256" key="10">
    <source>
        <dbReference type="ARBA" id="ARBA00044279"/>
    </source>
</evidence>
<feature type="active site" description="Glycyl thioester intermediate" evidence="12">
    <location>
        <position position="192"/>
    </location>
</feature>
<sequence length="263" mass="29733">MLTSAIWSAKPPVPRFFPSVSVSVPTATPYPTSHFFHYHDCIDRHPILLLITAIYDRQNDQVVGQIWSMKKNEDAAAKKKPKTSAAQLRVQKGACAATMCLGWASLTRHVSSFAWSLDITELDLPSTMKTHFPNPDDLLNFVLTIKPDEGMYKDGEFKFSFNINTNYPHEPPKVKCMPKIYHPNVDLEGNVCLNILREDWKPVLNLNSIMVGLQYLFLEPNADDPLNKEAAEELRKNRDAFVKNVKASLSGRMVNGVVYDKVL</sequence>
<dbReference type="EC" id="2.3.2.34" evidence="7"/>
<evidence type="ECO:0000259" key="14">
    <source>
        <dbReference type="PROSITE" id="PS50127"/>
    </source>
</evidence>
<dbReference type="Proteomes" id="UP000383932">
    <property type="component" value="Unassembled WGS sequence"/>
</dbReference>
<evidence type="ECO:0000256" key="4">
    <source>
        <dbReference type="ARBA" id="ARBA00022786"/>
    </source>
</evidence>
<evidence type="ECO:0000256" key="1">
    <source>
        <dbReference type="ARBA" id="ARBA00005032"/>
    </source>
</evidence>
<dbReference type="GO" id="GO:0061654">
    <property type="term" value="F:NEDD8 conjugating enzyme activity"/>
    <property type="evidence" value="ECO:0007669"/>
    <property type="project" value="UniProtKB-EC"/>
</dbReference>
<keyword evidence="16" id="KW-1185">Reference proteome</keyword>
<dbReference type="SUPFAM" id="SSF54495">
    <property type="entry name" value="UBC-like"/>
    <property type="match status" value="1"/>
</dbReference>
<evidence type="ECO:0000256" key="13">
    <source>
        <dbReference type="RuleBase" id="RU362109"/>
    </source>
</evidence>
<evidence type="ECO:0000313" key="15">
    <source>
        <dbReference type="EMBL" id="KAB5593205.1"/>
    </source>
</evidence>
<protein>
    <recommendedName>
        <fullName evidence="9">NEDD8-conjugating enzyme UBC12</fullName>
        <ecNumber evidence="7">2.3.2.34</ecNumber>
    </recommendedName>
    <alternativeName>
        <fullName evidence="8">NEDD8-conjugating enzyme Ubc12</fullName>
    </alternativeName>
    <alternativeName>
        <fullName evidence="10">RUB1-conjugating enzyme</fullName>
    </alternativeName>
    <alternativeName>
        <fullName evidence="11">Ubiquitin carrier protein 12</fullName>
    </alternativeName>
</protein>
<accession>A0A5N5QN50</accession>
<dbReference type="InterPro" id="IPR000608">
    <property type="entry name" value="UBC"/>
</dbReference>
<proteinExistence type="inferred from homology"/>
<keyword evidence="5 13" id="KW-0067">ATP-binding</keyword>
<reference evidence="15 16" key="1">
    <citation type="journal article" date="2019" name="Fungal Biol. Biotechnol.">
        <title>Draft genome sequence of fastidious pathogen Ceratobasidium theobromae, which causes vascular-streak dieback in Theobroma cacao.</title>
        <authorList>
            <person name="Ali S.S."/>
            <person name="Asman A."/>
            <person name="Shao J."/>
            <person name="Firmansyah A.P."/>
            <person name="Susilo A.W."/>
            <person name="Rosmana A."/>
            <person name="McMahon P."/>
            <person name="Junaid M."/>
            <person name="Guest D."/>
            <person name="Kheng T.Y."/>
            <person name="Meinhardt L.W."/>
            <person name="Bailey B.A."/>
        </authorList>
    </citation>
    <scope>NUCLEOTIDE SEQUENCE [LARGE SCALE GENOMIC DNA]</scope>
    <source>
        <strain evidence="15 16">CT2</strain>
    </source>
</reference>
<evidence type="ECO:0000256" key="5">
    <source>
        <dbReference type="ARBA" id="ARBA00022840"/>
    </source>
</evidence>
<dbReference type="PROSITE" id="PS50127">
    <property type="entry name" value="UBC_2"/>
    <property type="match status" value="1"/>
</dbReference>
<dbReference type="CDD" id="cd23794">
    <property type="entry name" value="UBCc_UBE2F_UBE2M"/>
    <property type="match status" value="1"/>
</dbReference>
<keyword evidence="4 13" id="KW-0833">Ubl conjugation pathway</keyword>
<evidence type="ECO:0000256" key="3">
    <source>
        <dbReference type="ARBA" id="ARBA00022741"/>
    </source>
</evidence>
<comment type="similarity">
    <text evidence="13">Belongs to the ubiquitin-conjugating enzyme family.</text>
</comment>
<gene>
    <name evidence="15" type="ORF">CTheo_3368</name>
</gene>
<evidence type="ECO:0000256" key="11">
    <source>
        <dbReference type="ARBA" id="ARBA00044315"/>
    </source>
</evidence>
<evidence type="ECO:0000256" key="7">
    <source>
        <dbReference type="ARBA" id="ARBA00044047"/>
    </source>
</evidence>
<dbReference type="InterPro" id="IPR016135">
    <property type="entry name" value="UBQ-conjugating_enzyme/RWD"/>
</dbReference>
<dbReference type="InterPro" id="IPR050113">
    <property type="entry name" value="Ub_conjugating_enzyme"/>
</dbReference>
<dbReference type="AlphaFoldDB" id="A0A5N5QN50"/>
<dbReference type="Pfam" id="PF00179">
    <property type="entry name" value="UQ_con"/>
    <property type="match status" value="1"/>
</dbReference>
<organism evidence="15 16">
    <name type="scientific">Ceratobasidium theobromae</name>
    <dbReference type="NCBI Taxonomy" id="1582974"/>
    <lineage>
        <taxon>Eukaryota</taxon>
        <taxon>Fungi</taxon>
        <taxon>Dikarya</taxon>
        <taxon>Basidiomycota</taxon>
        <taxon>Agaricomycotina</taxon>
        <taxon>Agaricomycetes</taxon>
        <taxon>Cantharellales</taxon>
        <taxon>Ceratobasidiaceae</taxon>
        <taxon>Ceratobasidium</taxon>
    </lineage>
</organism>
<keyword evidence="3 13" id="KW-0547">Nucleotide-binding</keyword>
<evidence type="ECO:0000313" key="16">
    <source>
        <dbReference type="Proteomes" id="UP000383932"/>
    </source>
</evidence>
<dbReference type="InterPro" id="IPR023313">
    <property type="entry name" value="UBQ-conjugating_AS"/>
</dbReference>